<protein>
    <submittedName>
        <fullName evidence="2">OmpW family protein</fullName>
    </submittedName>
</protein>
<name>A0A371JX85_9GAMM</name>
<dbReference type="GO" id="GO:0055085">
    <property type="term" value="P:transmembrane transport"/>
    <property type="evidence" value="ECO:0007669"/>
    <property type="project" value="TreeGrafter"/>
</dbReference>
<dbReference type="Pfam" id="PF03922">
    <property type="entry name" value="OmpW"/>
    <property type="match status" value="1"/>
</dbReference>
<feature type="chain" id="PRO_5016671300" evidence="1">
    <location>
        <begin position="24"/>
        <end position="216"/>
    </location>
</feature>
<keyword evidence="1" id="KW-0732">Signal</keyword>
<comment type="caution">
    <text evidence="2">The sequence shown here is derived from an EMBL/GenBank/DDBJ whole genome shotgun (WGS) entry which is preliminary data.</text>
</comment>
<dbReference type="Gene3D" id="2.40.160.20">
    <property type="match status" value="1"/>
</dbReference>
<evidence type="ECO:0000313" key="3">
    <source>
        <dbReference type="Proteomes" id="UP000264492"/>
    </source>
</evidence>
<dbReference type="RefSeq" id="WP_115861612.1">
    <property type="nucleotide sequence ID" value="NZ_QTSU01000004.1"/>
</dbReference>
<proteinExistence type="predicted"/>
<reference evidence="2 3" key="1">
    <citation type="submission" date="2018-08" db="EMBL/GenBank/DDBJ databases">
        <title>Lysobacter sp. zong2l5, whole genome shotgun sequence.</title>
        <authorList>
            <person name="Zhang X."/>
            <person name="Feng G."/>
            <person name="Zhu H."/>
        </authorList>
    </citation>
    <scope>NUCLEOTIDE SEQUENCE [LARGE SCALE GENOMIC DNA]</scope>
    <source>
        <strain evidence="3">zong2l5</strain>
    </source>
</reference>
<evidence type="ECO:0000313" key="2">
    <source>
        <dbReference type="EMBL" id="RDZ26279.1"/>
    </source>
</evidence>
<accession>A0A371JX85</accession>
<dbReference type="InterPro" id="IPR011250">
    <property type="entry name" value="OMP/PagP_B-barrel"/>
</dbReference>
<dbReference type="SUPFAM" id="SSF56925">
    <property type="entry name" value="OMPA-like"/>
    <property type="match status" value="1"/>
</dbReference>
<gene>
    <name evidence="2" type="ORF">DX914_18610</name>
</gene>
<dbReference type="EMBL" id="QTSU01000004">
    <property type="protein sequence ID" value="RDZ26279.1"/>
    <property type="molecule type" value="Genomic_DNA"/>
</dbReference>
<evidence type="ECO:0000256" key="1">
    <source>
        <dbReference type="SAM" id="SignalP"/>
    </source>
</evidence>
<feature type="signal peptide" evidence="1">
    <location>
        <begin position="1"/>
        <end position="23"/>
    </location>
</feature>
<dbReference type="OrthoDB" id="9807574at2"/>
<sequence length="216" mass="22286">MMRFRHLTLAVLATLAVAPAAFAQDATTDTGSAAGKRFAVVGGYALSEPTKNPSIAGGRAQADGDGAATLSASYYITDNIAVEAWGAADKFGHRVNLNGAKAGSVQAQPYAVSGQYHFGTPDQTVRPFVGLGYYEANYSGEQAEPAGALAGQRIGVETAKGAMATAGVDLNITPTWFARADVRYMQGKSDARLNGVKVGEAELNPVVLGVGLGARF</sequence>
<dbReference type="AlphaFoldDB" id="A0A371JX85"/>
<organism evidence="2 3">
    <name type="scientific">Lysobacter silvisoli</name>
    <dbReference type="NCBI Taxonomy" id="2293254"/>
    <lineage>
        <taxon>Bacteria</taxon>
        <taxon>Pseudomonadati</taxon>
        <taxon>Pseudomonadota</taxon>
        <taxon>Gammaproteobacteria</taxon>
        <taxon>Lysobacterales</taxon>
        <taxon>Lysobacteraceae</taxon>
        <taxon>Lysobacter</taxon>
    </lineage>
</organism>
<dbReference type="GO" id="GO:0019867">
    <property type="term" value="C:outer membrane"/>
    <property type="evidence" value="ECO:0007669"/>
    <property type="project" value="InterPro"/>
</dbReference>
<dbReference type="Proteomes" id="UP000264492">
    <property type="component" value="Unassembled WGS sequence"/>
</dbReference>
<dbReference type="PANTHER" id="PTHR36920">
    <property type="match status" value="1"/>
</dbReference>
<keyword evidence="3" id="KW-1185">Reference proteome</keyword>
<dbReference type="InterPro" id="IPR005618">
    <property type="entry name" value="OMPW"/>
</dbReference>
<dbReference type="PANTHER" id="PTHR36920:SF1">
    <property type="entry name" value="OUTER MEMBRANE PROTEIN W"/>
    <property type="match status" value="1"/>
</dbReference>